<gene>
    <name evidence="2" type="ORF">SAMD00023353_0204100</name>
</gene>
<dbReference type="Proteomes" id="UP000054516">
    <property type="component" value="Unassembled WGS sequence"/>
</dbReference>
<name>A0A1S8A5D5_ROSNE</name>
<evidence type="ECO:0000313" key="3">
    <source>
        <dbReference type="Proteomes" id="UP000054516"/>
    </source>
</evidence>
<dbReference type="OrthoDB" id="10565131at2759"/>
<protein>
    <submittedName>
        <fullName evidence="2">Uncharacterized protein</fullName>
    </submittedName>
</protein>
<feature type="compositionally biased region" description="Low complexity" evidence="1">
    <location>
        <begin position="143"/>
        <end position="154"/>
    </location>
</feature>
<sequence>MASGQLRYINGHSWRDPAHFLGCRICRDFRTIYSQERLEVANRRAIECARTVRALNRTRVLNISPRILRNPRIDGIIRQEEHYPVNATRQVTIQIPHLPDPVHTNYPLRDSRFRKRPATCSDNPEPAQYLVPAPIRNVPEPTQVFAPQPAQQVASDRPGPPANDPA</sequence>
<organism evidence="2">
    <name type="scientific">Rosellinia necatrix</name>
    <name type="common">White root-rot fungus</name>
    <dbReference type="NCBI Taxonomy" id="77044"/>
    <lineage>
        <taxon>Eukaryota</taxon>
        <taxon>Fungi</taxon>
        <taxon>Dikarya</taxon>
        <taxon>Ascomycota</taxon>
        <taxon>Pezizomycotina</taxon>
        <taxon>Sordariomycetes</taxon>
        <taxon>Xylariomycetidae</taxon>
        <taxon>Xylariales</taxon>
        <taxon>Xylariaceae</taxon>
        <taxon>Rosellinia</taxon>
    </lineage>
</organism>
<proteinExistence type="predicted"/>
<dbReference type="AlphaFoldDB" id="A0A1S8A5D5"/>
<feature type="region of interest" description="Disordered" evidence="1">
    <location>
        <begin position="136"/>
        <end position="166"/>
    </location>
</feature>
<reference evidence="2" key="1">
    <citation type="submission" date="2016-03" db="EMBL/GenBank/DDBJ databases">
        <title>Draft genome sequence of Rosellinia necatrix.</title>
        <authorList>
            <person name="Kanematsu S."/>
        </authorList>
    </citation>
    <scope>NUCLEOTIDE SEQUENCE [LARGE SCALE GENOMIC DNA]</scope>
    <source>
        <strain evidence="2">W97</strain>
    </source>
</reference>
<keyword evidence="3" id="KW-1185">Reference proteome</keyword>
<evidence type="ECO:0000256" key="1">
    <source>
        <dbReference type="SAM" id="MobiDB-lite"/>
    </source>
</evidence>
<dbReference type="EMBL" id="DF977447">
    <property type="protein sequence ID" value="GAW25202.1"/>
    <property type="molecule type" value="Genomic_DNA"/>
</dbReference>
<accession>A0A1S8A5D5</accession>
<evidence type="ECO:0000313" key="2">
    <source>
        <dbReference type="EMBL" id="GAW25202.1"/>
    </source>
</evidence>